<dbReference type="InterPro" id="IPR046497">
    <property type="entry name" value="DUF6590"/>
</dbReference>
<dbReference type="InterPro" id="IPR013087">
    <property type="entry name" value="Znf_C2H2_type"/>
</dbReference>
<dbReference type="Gene3D" id="3.30.160.60">
    <property type="entry name" value="Classic Zinc Finger"/>
    <property type="match status" value="1"/>
</dbReference>
<feature type="compositionally biased region" description="Basic and acidic residues" evidence="2">
    <location>
        <begin position="154"/>
        <end position="177"/>
    </location>
</feature>
<reference evidence="4 5" key="1">
    <citation type="submission" date="2016-05" db="EMBL/GenBank/DDBJ databases">
        <title>A degradative enzymes factory behind the ericoid mycorrhizal symbiosis.</title>
        <authorList>
            <consortium name="DOE Joint Genome Institute"/>
            <person name="Martino E."/>
            <person name="Morin E."/>
            <person name="Grelet G."/>
            <person name="Kuo A."/>
            <person name="Kohler A."/>
            <person name="Daghino S."/>
            <person name="Barry K."/>
            <person name="Choi C."/>
            <person name="Cichocki N."/>
            <person name="Clum A."/>
            <person name="Copeland A."/>
            <person name="Hainaut M."/>
            <person name="Haridas S."/>
            <person name="Labutti K."/>
            <person name="Lindquist E."/>
            <person name="Lipzen A."/>
            <person name="Khouja H.-R."/>
            <person name="Murat C."/>
            <person name="Ohm R."/>
            <person name="Olson A."/>
            <person name="Spatafora J."/>
            <person name="Veneault-Fourrey C."/>
            <person name="Henrissat B."/>
            <person name="Grigoriev I."/>
            <person name="Martin F."/>
            <person name="Perotto S."/>
        </authorList>
    </citation>
    <scope>NUCLEOTIDE SEQUENCE [LARGE SCALE GENOMIC DNA]</scope>
    <source>
        <strain evidence="4 5">UAMH 7357</strain>
    </source>
</reference>
<keyword evidence="1" id="KW-0863">Zinc-finger</keyword>
<keyword evidence="1" id="KW-0479">Metal-binding</keyword>
<dbReference type="STRING" id="1745343.A0A2J6QAZ2"/>
<dbReference type="AlphaFoldDB" id="A0A2J6QAZ2"/>
<sequence>MAEMRIDSIHSQDEPYAEGQQYPAEHQYSAYQHYSAEQQYPAVEYGQGYFTPSKTDPGNSKGTETQCPECSMTFPRSTELERHHKTVHLNNGVRPYQCLVPGCPANVRSWTTMRGLRLHDKNWHGPHSCSVPGCSRRHPFGFSSEADLEIHQAEHSGDSNLDQHVDERRRGEKEKGRSGKSADTIDENDRFAAEQYPLGGAQPPFQASSQQESNFLHYGQLYQSIYGGVYGSTSSRNIGEANTSRDRDKLGKFTKDFVVHHSREFYFGRVFKVLWSEPVGTGGTEITADFPHSESAFHKVRRFLIVSERNKGHSICIPILTYGNQGVLKRGVHPEDHAVIYSSKSKGPYVLEREKGLMTKHPIRVELFKESQKLDPLSRLNYAKLYTVEHNVKVFFIGRVAKNYERDVMNGYNEAHPPFSNAGPGLHQGSHEDLTRGAEADDPHYPLAEEDDPQGSFAATLTITPYGPSYFGAGVSASMEQPSSSQTAQAAEHPAYDDGYD</sequence>
<dbReference type="PANTHER" id="PTHR35391:SF5">
    <property type="entry name" value="DUF6590 DOMAIN-CONTAINING PROTEIN"/>
    <property type="match status" value="1"/>
</dbReference>
<dbReference type="PROSITE" id="PS00028">
    <property type="entry name" value="ZINC_FINGER_C2H2_1"/>
    <property type="match status" value="1"/>
</dbReference>
<feature type="region of interest" description="Disordered" evidence="2">
    <location>
        <begin position="474"/>
        <end position="501"/>
    </location>
</feature>
<protein>
    <recommendedName>
        <fullName evidence="3">C2H2-type domain-containing protein</fullName>
    </recommendedName>
</protein>
<evidence type="ECO:0000313" key="4">
    <source>
        <dbReference type="EMBL" id="PMD23432.1"/>
    </source>
</evidence>
<evidence type="ECO:0000313" key="5">
    <source>
        <dbReference type="Proteomes" id="UP000235672"/>
    </source>
</evidence>
<evidence type="ECO:0000256" key="1">
    <source>
        <dbReference type="PROSITE-ProRule" id="PRU00042"/>
    </source>
</evidence>
<feature type="region of interest" description="Disordered" evidence="2">
    <location>
        <begin position="415"/>
        <end position="452"/>
    </location>
</feature>
<keyword evidence="1" id="KW-0862">Zinc</keyword>
<dbReference type="SMART" id="SM00355">
    <property type="entry name" value="ZnF_C2H2"/>
    <property type="match status" value="2"/>
</dbReference>
<feature type="compositionally biased region" description="Polar residues" evidence="2">
    <location>
        <begin position="478"/>
        <end position="489"/>
    </location>
</feature>
<feature type="region of interest" description="Disordered" evidence="2">
    <location>
        <begin position="154"/>
        <end position="187"/>
    </location>
</feature>
<proteinExistence type="predicted"/>
<feature type="compositionally biased region" description="Basic and acidic residues" evidence="2">
    <location>
        <begin position="429"/>
        <end position="444"/>
    </location>
</feature>
<organism evidence="4 5">
    <name type="scientific">Hyaloscypha hepaticicola</name>
    <dbReference type="NCBI Taxonomy" id="2082293"/>
    <lineage>
        <taxon>Eukaryota</taxon>
        <taxon>Fungi</taxon>
        <taxon>Dikarya</taxon>
        <taxon>Ascomycota</taxon>
        <taxon>Pezizomycotina</taxon>
        <taxon>Leotiomycetes</taxon>
        <taxon>Helotiales</taxon>
        <taxon>Hyaloscyphaceae</taxon>
        <taxon>Hyaloscypha</taxon>
    </lineage>
</organism>
<name>A0A2J6QAZ2_9HELO</name>
<dbReference type="PANTHER" id="PTHR35391">
    <property type="entry name" value="C2H2-TYPE DOMAIN-CONTAINING PROTEIN-RELATED"/>
    <property type="match status" value="1"/>
</dbReference>
<dbReference type="Proteomes" id="UP000235672">
    <property type="component" value="Unassembled WGS sequence"/>
</dbReference>
<dbReference type="PROSITE" id="PS50157">
    <property type="entry name" value="ZINC_FINGER_C2H2_2"/>
    <property type="match status" value="1"/>
</dbReference>
<dbReference type="OrthoDB" id="3559580at2759"/>
<evidence type="ECO:0000256" key="2">
    <source>
        <dbReference type="SAM" id="MobiDB-lite"/>
    </source>
</evidence>
<dbReference type="EMBL" id="KZ613475">
    <property type="protein sequence ID" value="PMD23432.1"/>
    <property type="molecule type" value="Genomic_DNA"/>
</dbReference>
<dbReference type="GO" id="GO:0008270">
    <property type="term" value="F:zinc ion binding"/>
    <property type="evidence" value="ECO:0007669"/>
    <property type="project" value="UniProtKB-KW"/>
</dbReference>
<evidence type="ECO:0000259" key="3">
    <source>
        <dbReference type="PROSITE" id="PS50157"/>
    </source>
</evidence>
<keyword evidence="5" id="KW-1185">Reference proteome</keyword>
<gene>
    <name evidence="4" type="ORF">NA56DRAFT_71340</name>
</gene>
<feature type="domain" description="C2H2-type" evidence="3">
    <location>
        <begin position="65"/>
        <end position="95"/>
    </location>
</feature>
<accession>A0A2J6QAZ2</accession>
<dbReference type="Pfam" id="PF20233">
    <property type="entry name" value="DUF6590"/>
    <property type="match status" value="1"/>
</dbReference>